<dbReference type="InterPro" id="IPR001387">
    <property type="entry name" value="Cro/C1-type_HTH"/>
</dbReference>
<dbReference type="GO" id="GO:0003677">
    <property type="term" value="F:DNA binding"/>
    <property type="evidence" value="ECO:0007669"/>
    <property type="project" value="InterPro"/>
</dbReference>
<dbReference type="InterPro" id="IPR010982">
    <property type="entry name" value="Lambda_DNA-bd_dom_sf"/>
</dbReference>
<dbReference type="PROSITE" id="PS50943">
    <property type="entry name" value="HTH_CROC1"/>
    <property type="match status" value="1"/>
</dbReference>
<reference evidence="2" key="1">
    <citation type="submission" date="2022-08" db="EMBL/GenBank/DDBJ databases">
        <authorList>
            <person name="Tistechok S."/>
            <person name="Samborskyy M."/>
            <person name="Roman I."/>
        </authorList>
    </citation>
    <scope>NUCLEOTIDE SEQUENCE</scope>
    <source>
        <strain evidence="2">DSM 103496</strain>
    </source>
</reference>
<name>A0A9X2VIH7_9PSEU</name>
<dbReference type="Proteomes" id="UP001141259">
    <property type="component" value="Unassembled WGS sequence"/>
</dbReference>
<comment type="caution">
    <text evidence="2">The sequence shown here is derived from an EMBL/GenBank/DDBJ whole genome shotgun (WGS) entry which is preliminary data.</text>
</comment>
<dbReference type="InterPro" id="IPR043917">
    <property type="entry name" value="DUF5753"/>
</dbReference>
<gene>
    <name evidence="2" type="ORF">NZH93_09945</name>
</gene>
<feature type="domain" description="HTH cro/C1-type" evidence="1">
    <location>
        <begin position="17"/>
        <end position="71"/>
    </location>
</feature>
<dbReference type="Pfam" id="PF13560">
    <property type="entry name" value="HTH_31"/>
    <property type="match status" value="1"/>
</dbReference>
<dbReference type="EMBL" id="JANYMP010000004">
    <property type="protein sequence ID" value="MCS7477176.1"/>
    <property type="molecule type" value="Genomic_DNA"/>
</dbReference>
<evidence type="ECO:0000313" key="3">
    <source>
        <dbReference type="Proteomes" id="UP001141259"/>
    </source>
</evidence>
<sequence length="292" mass="32573">MTAQPAPIRRRKLAIRLTELRKAVPKSQVETASWTGLSQSTISKIENAAQPIEVKHVRLLAQCYGVNSPEVDQLLRMAAESDDRGLLVDHSDTVPDFARDYFELEAYAEELRVHEPGWVFGLFQTPAYIRAVHLDATPDASEEVLQRFVALRIARQERLKAARPLTLRVVLDEAVLHRAIGGPSVMAEQLAHLSEVAELPSVTLQVVPFSAGSHSALGAGFTVLRFEDTPTMDVVYVENLRTASYLEKPSDLDYYVQVFQETTRTALGPDDSRALLDTLRRTLWEQPEGTQA</sequence>
<organism evidence="2 3">
    <name type="scientific">Umezawaea endophytica</name>
    <dbReference type="NCBI Taxonomy" id="1654476"/>
    <lineage>
        <taxon>Bacteria</taxon>
        <taxon>Bacillati</taxon>
        <taxon>Actinomycetota</taxon>
        <taxon>Actinomycetes</taxon>
        <taxon>Pseudonocardiales</taxon>
        <taxon>Pseudonocardiaceae</taxon>
        <taxon>Umezawaea</taxon>
    </lineage>
</organism>
<dbReference type="Pfam" id="PF19054">
    <property type="entry name" value="DUF5753"/>
    <property type="match status" value="1"/>
</dbReference>
<evidence type="ECO:0000259" key="1">
    <source>
        <dbReference type="PROSITE" id="PS50943"/>
    </source>
</evidence>
<keyword evidence="3" id="KW-1185">Reference proteome</keyword>
<dbReference type="CDD" id="cd00093">
    <property type="entry name" value="HTH_XRE"/>
    <property type="match status" value="1"/>
</dbReference>
<dbReference type="Gene3D" id="1.10.260.40">
    <property type="entry name" value="lambda repressor-like DNA-binding domains"/>
    <property type="match status" value="1"/>
</dbReference>
<accession>A0A9X2VIH7</accession>
<evidence type="ECO:0000313" key="2">
    <source>
        <dbReference type="EMBL" id="MCS7477176.1"/>
    </source>
</evidence>
<dbReference type="SUPFAM" id="SSF47413">
    <property type="entry name" value="lambda repressor-like DNA-binding domains"/>
    <property type="match status" value="1"/>
</dbReference>
<dbReference type="SMART" id="SM00530">
    <property type="entry name" value="HTH_XRE"/>
    <property type="match status" value="1"/>
</dbReference>
<dbReference type="RefSeq" id="WP_259622692.1">
    <property type="nucleotide sequence ID" value="NZ_JANYMP010000004.1"/>
</dbReference>
<proteinExistence type="predicted"/>
<protein>
    <submittedName>
        <fullName evidence="2">Helix-turn-helix transcriptional regulator</fullName>
    </submittedName>
</protein>
<dbReference type="AlphaFoldDB" id="A0A9X2VIH7"/>